<dbReference type="InterPro" id="IPR054612">
    <property type="entry name" value="Phage_capsid-like_C"/>
</dbReference>
<feature type="domain" description="Phage capsid-like C-terminal" evidence="2">
    <location>
        <begin position="142"/>
        <end position="416"/>
    </location>
</feature>
<dbReference type="InterPro" id="IPR024455">
    <property type="entry name" value="Phage_capsid"/>
</dbReference>
<keyword evidence="4" id="KW-1185">Reference proteome</keyword>
<dbReference type="Pfam" id="PF05065">
    <property type="entry name" value="Phage_capsid"/>
    <property type="match status" value="1"/>
</dbReference>
<name>A0A6L8VFV4_9RHOB</name>
<accession>A0A6L8VFV4</accession>
<dbReference type="RefSeq" id="WP_161345665.1">
    <property type="nucleotide sequence ID" value="NZ_BMGW01000005.1"/>
</dbReference>
<dbReference type="EMBL" id="WWNR01000005">
    <property type="protein sequence ID" value="MZQ89248.1"/>
    <property type="molecule type" value="Genomic_DNA"/>
</dbReference>
<evidence type="ECO:0000259" key="2">
    <source>
        <dbReference type="Pfam" id="PF05065"/>
    </source>
</evidence>
<proteinExistence type="predicted"/>
<dbReference type="OrthoDB" id="7754466at2"/>
<reference evidence="3 4" key="1">
    <citation type="submission" date="2020-01" db="EMBL/GenBank/DDBJ databases">
        <title>Frigidibacter albus SP32T (=CGMCC 1.13995T).</title>
        <authorList>
            <person name="Liao X."/>
        </authorList>
    </citation>
    <scope>NUCLEOTIDE SEQUENCE [LARGE SCALE GENOMIC DNA]</scope>
    <source>
        <strain evidence="3 4">SP32</strain>
    </source>
</reference>
<protein>
    <submittedName>
        <fullName evidence="3">Phage major capsid protein</fullName>
    </submittedName>
</protein>
<evidence type="ECO:0000256" key="1">
    <source>
        <dbReference type="ARBA" id="ARBA00004328"/>
    </source>
</evidence>
<comment type="subcellular location">
    <subcellularLocation>
        <location evidence="1">Virion</location>
    </subcellularLocation>
</comment>
<gene>
    <name evidence="3" type="ORF">GS660_09095</name>
</gene>
<dbReference type="Gene3D" id="3.30.2400.10">
    <property type="entry name" value="Major capsid protein gp5"/>
    <property type="match status" value="1"/>
</dbReference>
<dbReference type="SUPFAM" id="SSF56563">
    <property type="entry name" value="Major capsid protein gp5"/>
    <property type="match status" value="1"/>
</dbReference>
<comment type="caution">
    <text evidence="3">The sequence shown here is derived from an EMBL/GenBank/DDBJ whole genome shotgun (WGS) entry which is preliminary data.</text>
</comment>
<evidence type="ECO:0000313" key="3">
    <source>
        <dbReference type="EMBL" id="MZQ89248.1"/>
    </source>
</evidence>
<dbReference type="Proteomes" id="UP000477083">
    <property type="component" value="Unassembled WGS sequence"/>
</dbReference>
<dbReference type="NCBIfam" id="TIGR01554">
    <property type="entry name" value="major_cap_HK97"/>
    <property type="match status" value="1"/>
</dbReference>
<evidence type="ECO:0000313" key="4">
    <source>
        <dbReference type="Proteomes" id="UP000477083"/>
    </source>
</evidence>
<sequence>MLESVKITRRQSEIRQALAGLVGKEKPTEDEVRNIEAMDLEFRQNETRYRAALICEDTERREAGAELETRSGKEWAELMAGFEMRQVAFALDEGRALSGKTAEIVTELRNAGGFRGIPVPWAALEQRAGETIASGTPAPTQTRPIIDRIFPDSAASRMGAQMISIDAGAVEWPVTTSAVSAGWADGELANVAGPTTYVTTDRPLTPDHNLGVQMRISRKTLKQAGDALEQAVRRDMAGAMGAAMDRAVFIGTGANGQPLGVITGAATYGITSTAVADEVTWAAFRAAVVRFMVANAAGSPDAVRALIRPEMWAYLDGLLIDGTAVSEWDRLLKSIPAGNIAMTTNGLAAPAGDPLAVSSLLTTAAGGVAPIFVGAWGAVDVIRDPFTDAQSGGLRITALATMDLTVARPAQLEVLTGLELAAAA</sequence>
<organism evidence="3 4">
    <name type="scientific">Frigidibacter albus</name>
    <dbReference type="NCBI Taxonomy" id="1465486"/>
    <lineage>
        <taxon>Bacteria</taxon>
        <taxon>Pseudomonadati</taxon>
        <taxon>Pseudomonadota</taxon>
        <taxon>Alphaproteobacteria</taxon>
        <taxon>Rhodobacterales</taxon>
        <taxon>Paracoccaceae</taxon>
        <taxon>Frigidibacter</taxon>
    </lineage>
</organism>
<dbReference type="AlphaFoldDB" id="A0A6L8VFV4"/>